<dbReference type="InterPro" id="IPR002656">
    <property type="entry name" value="Acyl_transf_3_dom"/>
</dbReference>
<proteinExistence type="predicted"/>
<feature type="transmembrane region" description="Helical" evidence="1">
    <location>
        <begin position="217"/>
        <end position="239"/>
    </location>
</feature>
<feature type="transmembrane region" description="Helical" evidence="1">
    <location>
        <begin position="439"/>
        <end position="459"/>
    </location>
</feature>
<dbReference type="RefSeq" id="XP_050504573.1">
    <property type="nucleotide sequence ID" value="XM_050648616.1"/>
</dbReference>
<feature type="domain" description="Acyltransferase 3" evidence="2">
    <location>
        <begin position="173"/>
        <end position="561"/>
    </location>
</feature>
<protein>
    <recommendedName>
        <fullName evidence="2">Acyltransferase 3 domain-containing protein</fullName>
    </recommendedName>
</protein>
<dbReference type="Proteomes" id="UP001652700">
    <property type="component" value="Unplaced"/>
</dbReference>
<dbReference type="GeneID" id="126883279"/>
<evidence type="ECO:0000313" key="4">
    <source>
        <dbReference type="Proteomes" id="UP001652700"/>
    </source>
</evidence>
<evidence type="ECO:0000256" key="1">
    <source>
        <dbReference type="SAM" id="Phobius"/>
    </source>
</evidence>
<feature type="transmembrane region" description="Helical" evidence="1">
    <location>
        <begin position="359"/>
        <end position="378"/>
    </location>
</feature>
<keyword evidence="1" id="KW-0812">Transmembrane</keyword>
<dbReference type="EnsemblMetazoa" id="XM_050648617.1">
    <property type="protein sequence ID" value="XP_050504574.1"/>
    <property type="gene ID" value="LOC126883279"/>
</dbReference>
<accession>A0ABM5K308</accession>
<feature type="transmembrane region" description="Helical" evidence="1">
    <location>
        <begin position="336"/>
        <end position="352"/>
    </location>
</feature>
<feature type="transmembrane region" description="Helical" evidence="1">
    <location>
        <begin position="259"/>
        <end position="281"/>
    </location>
</feature>
<feature type="transmembrane region" description="Helical" evidence="1">
    <location>
        <begin position="507"/>
        <end position="530"/>
    </location>
</feature>
<dbReference type="PANTHER" id="PTHR11161">
    <property type="entry name" value="O-ACYLTRANSFERASE"/>
    <property type="match status" value="1"/>
</dbReference>
<feature type="transmembrane region" description="Helical" evidence="1">
    <location>
        <begin position="113"/>
        <end position="131"/>
    </location>
</feature>
<feature type="transmembrane region" description="Helical" evidence="1">
    <location>
        <begin position="471"/>
        <end position="495"/>
    </location>
</feature>
<reference evidence="3" key="1">
    <citation type="submission" date="2025-05" db="UniProtKB">
        <authorList>
            <consortium name="EnsemblMetazoa"/>
        </authorList>
    </citation>
    <scope>IDENTIFICATION</scope>
</reference>
<feature type="transmembrane region" description="Helical" evidence="1">
    <location>
        <begin position="403"/>
        <end position="427"/>
    </location>
</feature>
<dbReference type="InterPro" id="IPR052728">
    <property type="entry name" value="O2_lipid_transport_reg"/>
</dbReference>
<dbReference type="EnsemblMetazoa" id="XM_050648616.1">
    <property type="protein sequence ID" value="XP_050504573.1"/>
    <property type="gene ID" value="LOC126883279"/>
</dbReference>
<keyword evidence="1" id="KW-0472">Membrane</keyword>
<dbReference type="RefSeq" id="XP_050504574.1">
    <property type="nucleotide sequence ID" value="XM_050648617.1"/>
</dbReference>
<name>A0ABM5K308_DIAVI</name>
<dbReference type="Pfam" id="PF01757">
    <property type="entry name" value="Acyl_transf_3"/>
    <property type="match status" value="1"/>
</dbReference>
<organism evidence="3 4">
    <name type="scientific">Diabrotica virgifera virgifera</name>
    <name type="common">western corn rootworm</name>
    <dbReference type="NCBI Taxonomy" id="50390"/>
    <lineage>
        <taxon>Eukaryota</taxon>
        <taxon>Metazoa</taxon>
        <taxon>Ecdysozoa</taxon>
        <taxon>Arthropoda</taxon>
        <taxon>Hexapoda</taxon>
        <taxon>Insecta</taxon>
        <taxon>Pterygota</taxon>
        <taxon>Neoptera</taxon>
        <taxon>Endopterygota</taxon>
        <taxon>Coleoptera</taxon>
        <taxon>Polyphaga</taxon>
        <taxon>Cucujiformia</taxon>
        <taxon>Chrysomeloidea</taxon>
        <taxon>Chrysomelidae</taxon>
        <taxon>Galerucinae</taxon>
        <taxon>Diabroticina</taxon>
        <taxon>Diabroticites</taxon>
        <taxon>Diabrotica</taxon>
    </lineage>
</organism>
<evidence type="ECO:0000313" key="3">
    <source>
        <dbReference type="EnsemblMetazoa" id="XP_050504573.1"/>
    </source>
</evidence>
<keyword evidence="4" id="KW-1185">Reference proteome</keyword>
<keyword evidence="1" id="KW-1133">Transmembrane helix</keyword>
<dbReference type="PANTHER" id="PTHR11161:SF72">
    <property type="entry name" value="FI21449P1"/>
    <property type="match status" value="1"/>
</dbReference>
<feature type="transmembrane region" description="Helical" evidence="1">
    <location>
        <begin position="179"/>
        <end position="197"/>
    </location>
</feature>
<evidence type="ECO:0000259" key="2">
    <source>
        <dbReference type="Pfam" id="PF01757"/>
    </source>
</evidence>
<sequence>MDLPKTFEVGNYTECFLSGNQYCKFGAILKYPKDNLTLMNYVKSIYEDKTQRDPYLIHREICIPNTLSTCKESVYQFAINSINEKLKYNISTSEITQSTCTNGTYEINTYDKIIVLLIILYTSLVFISTYFDKYKRNRFRGYPDKFLLHFSLYRSWKNRTDISKNENYQKLLSMQGLRVYMMLIVFLLHLTFIYFNIPVKNPNYHRDLLYTGEAQYWSKYLLAWGTFIVLYFFVVSSWLATVQLYKTFENSGKITLRNVVVIIVNRYFRFISAAIFISIFISNWKYVVSTPFNFDVMRYTDNSCQQDLLLNIFMMANFKYWKNICYPVTWSLSADFQMYIINVIVIYIIFKYKLNEFRVYFSMLVGFCFINGFMIYWYNAGVIFNFDARETKLFILDDSVDFAINYLSTFSTASSSCIGIILGVIYVNIKSKEFSNGNTLYSIVWFLLFLGLPIFAVVLSTREGTGFVTAIYGALVKPVYCLGLGIGVLGMALNLGGHMKKIYENKYVVFLSNFTFSGYICHWALLHFLISIHEPPTLSNGYIVTAYVILSAASIIVAIFFTIFVEEPLLSLQKAILPQIKEQENIKNEMTKKML</sequence>
<feature type="transmembrane region" description="Helical" evidence="1">
    <location>
        <begin position="542"/>
        <end position="565"/>
    </location>
</feature>